<name>A0A0A1WE73_ZEUCU</name>
<dbReference type="PANTHER" id="PTHR13390:SF0">
    <property type="entry name" value="LIPID DROPLET-ASSOCIATED HYDROLASE"/>
    <property type="match status" value="1"/>
</dbReference>
<protein>
    <recommendedName>
        <fullName evidence="3">Lipid droplet-associated hydrolase</fullName>
        <ecNumber evidence="7">3.1.1.13</ecNumber>
    </recommendedName>
    <alternativeName>
        <fullName evidence="6">Lipid droplet-associated serine hydrolase</fullName>
    </alternativeName>
</protein>
<evidence type="ECO:0000256" key="3">
    <source>
        <dbReference type="ARBA" id="ARBA00019242"/>
    </source>
</evidence>
<dbReference type="AlphaFoldDB" id="A0A0A1WE73"/>
<dbReference type="PANTHER" id="PTHR13390">
    <property type="entry name" value="LIPASE"/>
    <property type="match status" value="1"/>
</dbReference>
<dbReference type="Pfam" id="PF10230">
    <property type="entry name" value="LIDHydrolase"/>
    <property type="match status" value="1"/>
</dbReference>
<dbReference type="GO" id="GO:0005811">
    <property type="term" value="C:lipid droplet"/>
    <property type="evidence" value="ECO:0007669"/>
    <property type="project" value="UniProtKB-SubCell"/>
</dbReference>
<organism evidence="9">
    <name type="scientific">Zeugodacus cucurbitae</name>
    <name type="common">Melon fruit fly</name>
    <name type="synonym">Bactrocera cucurbitae</name>
    <dbReference type="NCBI Taxonomy" id="28588"/>
    <lineage>
        <taxon>Eukaryota</taxon>
        <taxon>Metazoa</taxon>
        <taxon>Ecdysozoa</taxon>
        <taxon>Arthropoda</taxon>
        <taxon>Hexapoda</taxon>
        <taxon>Insecta</taxon>
        <taxon>Pterygota</taxon>
        <taxon>Neoptera</taxon>
        <taxon>Endopterygota</taxon>
        <taxon>Diptera</taxon>
        <taxon>Brachycera</taxon>
        <taxon>Muscomorpha</taxon>
        <taxon>Tephritoidea</taxon>
        <taxon>Tephritidae</taxon>
        <taxon>Zeugodacus</taxon>
        <taxon>Zeugodacus</taxon>
    </lineage>
</organism>
<dbReference type="InterPro" id="IPR029058">
    <property type="entry name" value="AB_hydrolase_fold"/>
</dbReference>
<comment type="catalytic activity">
    <reaction evidence="8">
        <text>a cholesterol ester + H2O = cholesterol + a fatty acid + H(+)</text>
        <dbReference type="Rhea" id="RHEA:36403"/>
        <dbReference type="ChEBI" id="CHEBI:15377"/>
        <dbReference type="ChEBI" id="CHEBI:15378"/>
        <dbReference type="ChEBI" id="CHEBI:16113"/>
        <dbReference type="ChEBI" id="CHEBI:17002"/>
        <dbReference type="ChEBI" id="CHEBI:28868"/>
        <dbReference type="EC" id="3.1.1.13"/>
    </reaction>
    <physiologicalReaction direction="left-to-right" evidence="8">
        <dbReference type="Rhea" id="RHEA:36404"/>
    </physiologicalReaction>
</comment>
<evidence type="ECO:0000256" key="7">
    <source>
        <dbReference type="ARBA" id="ARBA00039150"/>
    </source>
</evidence>
<reference evidence="9" key="1">
    <citation type="submission" date="2014-11" db="EMBL/GenBank/DDBJ databases">
        <authorList>
            <person name="Geib S."/>
        </authorList>
    </citation>
    <scope>NUCLEOTIDE SEQUENCE</scope>
</reference>
<evidence type="ECO:0000256" key="6">
    <source>
        <dbReference type="ARBA" id="ARBA00031924"/>
    </source>
</evidence>
<dbReference type="InterPro" id="IPR019363">
    <property type="entry name" value="LDAH"/>
</dbReference>
<evidence type="ECO:0000256" key="2">
    <source>
        <dbReference type="ARBA" id="ARBA00008300"/>
    </source>
</evidence>
<dbReference type="GO" id="GO:0019915">
    <property type="term" value="P:lipid storage"/>
    <property type="evidence" value="ECO:0007669"/>
    <property type="project" value="InterPro"/>
</dbReference>
<keyword evidence="4" id="KW-0551">Lipid droplet</keyword>
<accession>A0A0A1WE73</accession>
<keyword evidence="5" id="KW-0378">Hydrolase</keyword>
<evidence type="ECO:0000313" key="9">
    <source>
        <dbReference type="EMBL" id="JAC96995.1"/>
    </source>
</evidence>
<evidence type="ECO:0000256" key="1">
    <source>
        <dbReference type="ARBA" id="ARBA00004502"/>
    </source>
</evidence>
<dbReference type="Gene3D" id="3.40.50.1820">
    <property type="entry name" value="alpha/beta hydrolase"/>
    <property type="match status" value="1"/>
</dbReference>
<gene>
    <name evidence="9" type="primary">RCJMB04_2g19</name>
    <name evidence="9" type="ORF">g.36016</name>
</gene>
<sequence>MKEGFITICGGPTHIITWGRWVEEPMDDVPELVICITGNPGLVGFYTEFLHLLYEQLGKKIPVWIIGHLGHEEPSKDSKTEVPCLQGNEKIFDLNGQLQHKKEFIQRFVPNNTKIHLIGHSIGAWMVIHLLECPDIRQSIKKCYLLFPTIERMIDSSNGWNFNNIGIPLYKILGFVIPLFNRLPKYLQIFGVQIYFWLLNIPKAFIETALEYSKAPVMEKVIFLAKDEMARVRDLDQSLVEKHLPLLKLYYGTTDGWVPVEYYNEICCKFPDIDAELDKESIDHAFVLRNSDTMARIVCNMIKEHSDLLK</sequence>
<proteinExistence type="inferred from homology"/>
<evidence type="ECO:0000256" key="8">
    <source>
        <dbReference type="ARBA" id="ARBA00049527"/>
    </source>
</evidence>
<evidence type="ECO:0000256" key="4">
    <source>
        <dbReference type="ARBA" id="ARBA00022677"/>
    </source>
</evidence>
<comment type="similarity">
    <text evidence="2">Belongs to the AB hydrolase superfamily. LDAH family.</text>
</comment>
<dbReference type="EC" id="3.1.1.13" evidence="7"/>
<dbReference type="EMBL" id="GBXI01017296">
    <property type="protein sequence ID" value="JAC96995.1"/>
    <property type="molecule type" value="Transcribed_RNA"/>
</dbReference>
<comment type="subcellular location">
    <subcellularLocation>
        <location evidence="1">Lipid droplet</location>
    </subcellularLocation>
</comment>
<evidence type="ECO:0000256" key="5">
    <source>
        <dbReference type="ARBA" id="ARBA00022801"/>
    </source>
</evidence>
<reference evidence="9" key="2">
    <citation type="journal article" date="2015" name="Gigascience">
        <title>Reconstructing a comprehensive transcriptome assembly of a white-pupal translocated strain of the pest fruit fly Bactrocera cucurbitae.</title>
        <authorList>
            <person name="Sim S.B."/>
            <person name="Calla B."/>
            <person name="Hall B."/>
            <person name="DeRego T."/>
            <person name="Geib S.M."/>
        </authorList>
    </citation>
    <scope>NUCLEOTIDE SEQUENCE</scope>
</reference>
<dbReference type="GO" id="GO:0004771">
    <property type="term" value="F:sterol ester esterase activity"/>
    <property type="evidence" value="ECO:0007669"/>
    <property type="project" value="UniProtKB-EC"/>
</dbReference>
<dbReference type="SUPFAM" id="SSF53474">
    <property type="entry name" value="alpha/beta-Hydrolases"/>
    <property type="match status" value="1"/>
</dbReference>